<dbReference type="InterPro" id="IPR003593">
    <property type="entry name" value="AAA+_ATPase"/>
</dbReference>
<organism evidence="5 6">
    <name type="scientific">Syntrophomonas wolfei</name>
    <dbReference type="NCBI Taxonomy" id="863"/>
    <lineage>
        <taxon>Bacteria</taxon>
        <taxon>Bacillati</taxon>
        <taxon>Bacillota</taxon>
        <taxon>Clostridia</taxon>
        <taxon>Eubacteriales</taxon>
        <taxon>Syntrophomonadaceae</taxon>
        <taxon>Syntrophomonas</taxon>
    </lineage>
</organism>
<dbReference type="GO" id="GO:0140359">
    <property type="term" value="F:ABC-type transporter activity"/>
    <property type="evidence" value="ECO:0007669"/>
    <property type="project" value="UniProtKB-ARBA"/>
</dbReference>
<keyword evidence="1" id="KW-0813">Transport</keyword>
<evidence type="ECO:0000256" key="3">
    <source>
        <dbReference type="ARBA" id="ARBA00022840"/>
    </source>
</evidence>
<dbReference type="Gene3D" id="2.40.50.140">
    <property type="entry name" value="Nucleic acid-binding proteins"/>
    <property type="match status" value="1"/>
</dbReference>
<feature type="domain" description="ABC transporter" evidence="4">
    <location>
        <begin position="3"/>
        <end position="233"/>
    </location>
</feature>
<dbReference type="AlphaFoldDB" id="A0A354YYC2"/>
<dbReference type="Gene3D" id="3.40.50.300">
    <property type="entry name" value="P-loop containing nucleotide triphosphate hydrolases"/>
    <property type="match status" value="1"/>
</dbReference>
<accession>A0A354YYC2</accession>
<sequence length="351" mass="39148">MGIELKEITQKYGDLIAVNNANLFIEDGEMISLLGPSGCGKTTLLKTIAGLLPLHQGSILSNEKDISNLPPQARNAAMVFQNYALFPHMTVAENVAYGLKINKCALSLIKKKVEEILDIVELPGLNQRKISELSGGQQQRVALARALVIEPAMLLFDEPLSNLDQNLRVSMRRMIRKIQQEYRITSIYVTHDQEEAMSISDRIVVMKDGVIQQIGLPGEVYLNPRNRFVAEFMGTANLLELNEDDEIIQLLECGKWASSRDNCPGGESNNRQKRYLMFRPEDVEVGAEGNFEGTVIWHETIGSVTRVSIDFAGNEIIAEIRNYYKSGINCTIGEKIRFNIDLAGDGHIVPD</sequence>
<evidence type="ECO:0000313" key="5">
    <source>
        <dbReference type="EMBL" id="HBK53227.1"/>
    </source>
</evidence>
<keyword evidence="3 5" id="KW-0067">ATP-binding</keyword>
<dbReference type="InterPro" id="IPR047641">
    <property type="entry name" value="ABC_transpr_MalK/UgpC-like"/>
</dbReference>
<dbReference type="GO" id="GO:0005524">
    <property type="term" value="F:ATP binding"/>
    <property type="evidence" value="ECO:0007669"/>
    <property type="project" value="UniProtKB-KW"/>
</dbReference>
<keyword evidence="2" id="KW-0547">Nucleotide-binding</keyword>
<dbReference type="PROSITE" id="PS00211">
    <property type="entry name" value="ABC_TRANSPORTER_1"/>
    <property type="match status" value="1"/>
</dbReference>
<dbReference type="InterPro" id="IPR027417">
    <property type="entry name" value="P-loop_NTPase"/>
</dbReference>
<protein>
    <submittedName>
        <fullName evidence="5">ABC transporter ATP-binding protein</fullName>
    </submittedName>
</protein>
<dbReference type="PANTHER" id="PTHR43875:SF1">
    <property type="entry name" value="OSMOPROTECTIVE COMPOUNDS UPTAKE ATP-BINDING PROTEIN GGTA"/>
    <property type="match status" value="1"/>
</dbReference>
<dbReference type="RefSeq" id="WP_061213001.1">
    <property type="nucleotide sequence ID" value="NZ_DCDX01000157.1"/>
</dbReference>
<dbReference type="Pfam" id="PF00005">
    <property type="entry name" value="ABC_tran"/>
    <property type="match status" value="1"/>
</dbReference>
<dbReference type="Proteomes" id="UP000263273">
    <property type="component" value="Unassembled WGS sequence"/>
</dbReference>
<dbReference type="FunFam" id="3.40.50.300:FF:000042">
    <property type="entry name" value="Maltose/maltodextrin ABC transporter, ATP-binding protein"/>
    <property type="match status" value="1"/>
</dbReference>
<dbReference type="GO" id="GO:0055052">
    <property type="term" value="C:ATP-binding cassette (ABC) transporter complex, substrate-binding subunit-containing"/>
    <property type="evidence" value="ECO:0007669"/>
    <property type="project" value="TreeGrafter"/>
</dbReference>
<comment type="caution">
    <text evidence="5">The sequence shown here is derived from an EMBL/GenBank/DDBJ whole genome shotgun (WGS) entry which is preliminary data.</text>
</comment>
<dbReference type="InterPro" id="IPR003439">
    <property type="entry name" value="ABC_transporter-like_ATP-bd"/>
</dbReference>
<dbReference type="InterPro" id="IPR017871">
    <property type="entry name" value="ABC_transporter-like_CS"/>
</dbReference>
<dbReference type="GO" id="GO:0016887">
    <property type="term" value="F:ATP hydrolysis activity"/>
    <property type="evidence" value="ECO:0007669"/>
    <property type="project" value="InterPro"/>
</dbReference>
<evidence type="ECO:0000259" key="4">
    <source>
        <dbReference type="PROSITE" id="PS50893"/>
    </source>
</evidence>
<dbReference type="PANTHER" id="PTHR43875">
    <property type="entry name" value="MALTODEXTRIN IMPORT ATP-BINDING PROTEIN MSMX"/>
    <property type="match status" value="1"/>
</dbReference>
<evidence type="ECO:0000256" key="2">
    <source>
        <dbReference type="ARBA" id="ARBA00022741"/>
    </source>
</evidence>
<dbReference type="SUPFAM" id="SSF50331">
    <property type="entry name" value="MOP-like"/>
    <property type="match status" value="1"/>
</dbReference>
<dbReference type="STRING" id="378794.GCA_001570625_00428"/>
<dbReference type="EMBL" id="DNZF01000104">
    <property type="protein sequence ID" value="HBK53227.1"/>
    <property type="molecule type" value="Genomic_DNA"/>
</dbReference>
<dbReference type="SUPFAM" id="SSF52540">
    <property type="entry name" value="P-loop containing nucleoside triphosphate hydrolases"/>
    <property type="match status" value="1"/>
</dbReference>
<dbReference type="InterPro" id="IPR012340">
    <property type="entry name" value="NA-bd_OB-fold"/>
</dbReference>
<dbReference type="SMART" id="SM00382">
    <property type="entry name" value="AAA"/>
    <property type="match status" value="1"/>
</dbReference>
<dbReference type="InterPro" id="IPR008995">
    <property type="entry name" value="Mo/tungstate-bd_C_term_dom"/>
</dbReference>
<dbReference type="PROSITE" id="PS50893">
    <property type="entry name" value="ABC_TRANSPORTER_2"/>
    <property type="match status" value="1"/>
</dbReference>
<reference evidence="5 6" key="1">
    <citation type="journal article" date="2018" name="Nat. Biotechnol.">
        <title>A standardized bacterial taxonomy based on genome phylogeny substantially revises the tree of life.</title>
        <authorList>
            <person name="Parks D.H."/>
            <person name="Chuvochina M."/>
            <person name="Waite D.W."/>
            <person name="Rinke C."/>
            <person name="Skarshewski A."/>
            <person name="Chaumeil P.A."/>
            <person name="Hugenholtz P."/>
        </authorList>
    </citation>
    <scope>NUCLEOTIDE SEQUENCE [LARGE SCALE GENOMIC DNA]</scope>
    <source>
        <strain evidence="5">UBA10948</strain>
    </source>
</reference>
<proteinExistence type="predicted"/>
<dbReference type="Gene3D" id="2.40.50.100">
    <property type="match status" value="1"/>
</dbReference>
<evidence type="ECO:0000256" key="1">
    <source>
        <dbReference type="ARBA" id="ARBA00022448"/>
    </source>
</evidence>
<name>A0A354YYC2_9FIRM</name>
<evidence type="ECO:0000313" key="6">
    <source>
        <dbReference type="Proteomes" id="UP000263273"/>
    </source>
</evidence>
<gene>
    <name evidence="5" type="ORF">DDZ44_04745</name>
</gene>